<protein>
    <submittedName>
        <fullName evidence="14">Uncharacterized protein</fullName>
    </submittedName>
</protein>
<comment type="subcellular location">
    <subcellularLocation>
        <location evidence="2">Cell membrane</location>
    </subcellularLocation>
    <subcellularLocation>
        <location evidence="1">Membrane</location>
        <topology evidence="1">Multi-pass membrane protein</topology>
    </subcellularLocation>
</comment>
<keyword evidence="6" id="KW-0732">Signal</keyword>
<evidence type="ECO:0000313" key="15">
    <source>
        <dbReference type="Proteomes" id="UP001163046"/>
    </source>
</evidence>
<dbReference type="InterPro" id="IPR006028">
    <property type="entry name" value="GABAA/Glycine_rcpt"/>
</dbReference>
<dbReference type="InterPro" id="IPR038050">
    <property type="entry name" value="Neuro_actylchol_rec"/>
</dbReference>
<feature type="transmembrane region" description="Helical" evidence="11">
    <location>
        <begin position="473"/>
        <end position="493"/>
    </location>
</feature>
<feature type="domain" description="Neurotransmitter-gated ion-channel ligand-binding" evidence="12">
    <location>
        <begin position="59"/>
        <end position="264"/>
    </location>
</feature>
<dbReference type="SUPFAM" id="SSF63712">
    <property type="entry name" value="Nicotinic receptor ligand binding domain-like"/>
    <property type="match status" value="1"/>
</dbReference>
<dbReference type="GO" id="GO:0004888">
    <property type="term" value="F:transmembrane signaling receptor activity"/>
    <property type="evidence" value="ECO:0007669"/>
    <property type="project" value="InterPro"/>
</dbReference>
<dbReference type="InterPro" id="IPR006029">
    <property type="entry name" value="Neurotrans-gated_channel_TM"/>
</dbReference>
<evidence type="ECO:0000256" key="6">
    <source>
        <dbReference type="ARBA" id="ARBA00022729"/>
    </source>
</evidence>
<dbReference type="PRINTS" id="PR00252">
    <property type="entry name" value="NRIONCHANNEL"/>
</dbReference>
<dbReference type="PRINTS" id="PR00253">
    <property type="entry name" value="GABAARECEPTR"/>
</dbReference>
<evidence type="ECO:0000256" key="3">
    <source>
        <dbReference type="ARBA" id="ARBA00022448"/>
    </source>
</evidence>
<keyword evidence="9 11" id="KW-0472">Membrane</keyword>
<dbReference type="NCBIfam" id="TIGR00860">
    <property type="entry name" value="LIC"/>
    <property type="match status" value="1"/>
</dbReference>
<sequence>MDKKTVEERVRFVSKMTPRNTKAVVLTFLFTECFAANILKSIKPVVRNSTLVQPGRNMSKLLNVIMTNYDRNMRPFYGVRTVDVKVDILILSFGEIREANMEFSLDLYLGLFWQDPRFDLGLNRTLTLGGDFADKFWVPDTFFINSVQTSVHETLLPNKKVWVNLNGGHMMLSARMKSTASCKMNLRNYPMDDQICHLALESFSYDSVDLQYTWKKRVGTEIYIYDKEMAQFTVINATRKLKHPLYHSESFSGLTVTVHFQRRTMYYIFQMYIPCVCIVALSWVSFWIDPDAIPARVGLSITTVLTICYMLGSVNSNLPRVSYLKAIDYFLLMSFGFIFFTLVEYVFVLRYSRRMKYVGSFVPGDRSHTSLAREDWAEDYHKMEIRICMGGKSYIFTDSIDNVLGTSKSNKNGKIYKHNGLKRPVKTCNHTKPIFRKKKEGEKKSIMEKIKTTLGYTVDGNQIDRYSRFMFPFCYSLFLTIYFVEFTFGSQVVENLPQGDM</sequence>
<evidence type="ECO:0000259" key="13">
    <source>
        <dbReference type="Pfam" id="PF02932"/>
    </source>
</evidence>
<feature type="domain" description="Neurotransmitter-gated ion-channel transmembrane" evidence="13">
    <location>
        <begin position="271"/>
        <end position="483"/>
    </location>
</feature>
<evidence type="ECO:0000256" key="5">
    <source>
        <dbReference type="ARBA" id="ARBA00022692"/>
    </source>
</evidence>
<keyword evidence="15" id="KW-1185">Reference proteome</keyword>
<dbReference type="CDD" id="cd18990">
    <property type="entry name" value="LGIC_ECD_GABAAR"/>
    <property type="match status" value="1"/>
</dbReference>
<reference evidence="14" key="1">
    <citation type="submission" date="2023-01" db="EMBL/GenBank/DDBJ databases">
        <title>Genome assembly of the deep-sea coral Lophelia pertusa.</title>
        <authorList>
            <person name="Herrera S."/>
            <person name="Cordes E."/>
        </authorList>
    </citation>
    <scope>NUCLEOTIDE SEQUENCE</scope>
    <source>
        <strain evidence="14">USNM1676648</strain>
        <tissue evidence="14">Polyp</tissue>
    </source>
</reference>
<name>A0A9X0A2D9_9CNID</name>
<organism evidence="14 15">
    <name type="scientific">Desmophyllum pertusum</name>
    <dbReference type="NCBI Taxonomy" id="174260"/>
    <lineage>
        <taxon>Eukaryota</taxon>
        <taxon>Metazoa</taxon>
        <taxon>Cnidaria</taxon>
        <taxon>Anthozoa</taxon>
        <taxon>Hexacorallia</taxon>
        <taxon>Scleractinia</taxon>
        <taxon>Caryophylliina</taxon>
        <taxon>Caryophylliidae</taxon>
        <taxon>Desmophyllum</taxon>
    </lineage>
</organism>
<gene>
    <name evidence="14" type="ORF">OS493_017370</name>
</gene>
<evidence type="ECO:0000256" key="1">
    <source>
        <dbReference type="ARBA" id="ARBA00004141"/>
    </source>
</evidence>
<keyword evidence="7 11" id="KW-1133">Transmembrane helix</keyword>
<comment type="caution">
    <text evidence="14">The sequence shown here is derived from an EMBL/GenBank/DDBJ whole genome shotgun (WGS) entry which is preliminary data.</text>
</comment>
<accession>A0A9X0A2D9</accession>
<dbReference type="InterPro" id="IPR036734">
    <property type="entry name" value="Neur_chan_lig-bd_sf"/>
</dbReference>
<evidence type="ECO:0000256" key="4">
    <source>
        <dbReference type="ARBA" id="ARBA00022475"/>
    </source>
</evidence>
<dbReference type="CDD" id="cd19049">
    <property type="entry name" value="LGIC_TM_anion"/>
    <property type="match status" value="1"/>
</dbReference>
<feature type="transmembrane region" description="Helical" evidence="11">
    <location>
        <begin position="295"/>
        <end position="314"/>
    </location>
</feature>
<dbReference type="GO" id="GO:0005886">
    <property type="term" value="C:plasma membrane"/>
    <property type="evidence" value="ECO:0007669"/>
    <property type="project" value="UniProtKB-SubCell"/>
</dbReference>
<evidence type="ECO:0000256" key="9">
    <source>
        <dbReference type="ARBA" id="ARBA00023136"/>
    </source>
</evidence>
<dbReference type="PANTHER" id="PTHR18945">
    <property type="entry name" value="NEUROTRANSMITTER GATED ION CHANNEL"/>
    <property type="match status" value="1"/>
</dbReference>
<keyword evidence="5 11" id="KW-0812">Transmembrane</keyword>
<dbReference type="InterPro" id="IPR036719">
    <property type="entry name" value="Neuro-gated_channel_TM_sf"/>
</dbReference>
<evidence type="ECO:0000256" key="2">
    <source>
        <dbReference type="ARBA" id="ARBA00004236"/>
    </source>
</evidence>
<dbReference type="Gene3D" id="2.70.170.10">
    <property type="entry name" value="Neurotransmitter-gated ion-channel ligand-binding domain"/>
    <property type="match status" value="1"/>
</dbReference>
<dbReference type="FunFam" id="2.70.170.10:FF:000045">
    <property type="entry name" value="Predicted protein"/>
    <property type="match status" value="1"/>
</dbReference>
<dbReference type="Pfam" id="PF02931">
    <property type="entry name" value="Neur_chan_LBD"/>
    <property type="match status" value="1"/>
</dbReference>
<keyword evidence="4" id="KW-1003">Cell membrane</keyword>
<dbReference type="Gene3D" id="1.20.58.390">
    <property type="entry name" value="Neurotransmitter-gated ion-channel transmembrane domain"/>
    <property type="match status" value="1"/>
</dbReference>
<dbReference type="Proteomes" id="UP001163046">
    <property type="component" value="Unassembled WGS sequence"/>
</dbReference>
<dbReference type="AlphaFoldDB" id="A0A9X0A2D9"/>
<evidence type="ECO:0000256" key="10">
    <source>
        <dbReference type="ARBA" id="ARBA00023303"/>
    </source>
</evidence>
<dbReference type="FunFam" id="1.20.58.390:FF:000098">
    <property type="entry name" value="Predicted protein"/>
    <property type="match status" value="1"/>
</dbReference>
<comment type="similarity">
    <text evidence="11">Belongs to the ligand-gated ion channel (TC 1.A.9) family.</text>
</comment>
<evidence type="ECO:0000256" key="7">
    <source>
        <dbReference type="ARBA" id="ARBA00022989"/>
    </source>
</evidence>
<dbReference type="OrthoDB" id="407674at2759"/>
<keyword evidence="3 11" id="KW-0813">Transport</keyword>
<dbReference type="InterPro" id="IPR006201">
    <property type="entry name" value="Neur_channel"/>
</dbReference>
<dbReference type="SUPFAM" id="SSF90112">
    <property type="entry name" value="Neurotransmitter-gated ion-channel transmembrane pore"/>
    <property type="match status" value="1"/>
</dbReference>
<keyword evidence="10 11" id="KW-0407">Ion channel</keyword>
<dbReference type="PROSITE" id="PS00236">
    <property type="entry name" value="NEUROTR_ION_CHANNEL"/>
    <property type="match status" value="1"/>
</dbReference>
<feature type="transmembrane region" description="Helical" evidence="11">
    <location>
        <begin position="265"/>
        <end position="288"/>
    </location>
</feature>
<dbReference type="EMBL" id="MU825405">
    <property type="protein sequence ID" value="KAJ7391673.1"/>
    <property type="molecule type" value="Genomic_DNA"/>
</dbReference>
<evidence type="ECO:0000256" key="11">
    <source>
        <dbReference type="RuleBase" id="RU000687"/>
    </source>
</evidence>
<proteinExistence type="inferred from homology"/>
<dbReference type="Pfam" id="PF02932">
    <property type="entry name" value="Neur_chan_memb"/>
    <property type="match status" value="1"/>
</dbReference>
<keyword evidence="8 11" id="KW-0406">Ion transport</keyword>
<evidence type="ECO:0000313" key="14">
    <source>
        <dbReference type="EMBL" id="KAJ7391673.1"/>
    </source>
</evidence>
<dbReference type="GO" id="GO:0005230">
    <property type="term" value="F:extracellular ligand-gated monoatomic ion channel activity"/>
    <property type="evidence" value="ECO:0007669"/>
    <property type="project" value="InterPro"/>
</dbReference>
<evidence type="ECO:0000256" key="8">
    <source>
        <dbReference type="ARBA" id="ARBA00023065"/>
    </source>
</evidence>
<evidence type="ECO:0000259" key="12">
    <source>
        <dbReference type="Pfam" id="PF02931"/>
    </source>
</evidence>
<dbReference type="InterPro" id="IPR018000">
    <property type="entry name" value="Neurotransmitter_ion_chnl_CS"/>
</dbReference>
<dbReference type="InterPro" id="IPR006202">
    <property type="entry name" value="Neur_chan_lig-bd"/>
</dbReference>
<feature type="transmembrane region" description="Helical" evidence="11">
    <location>
        <begin position="326"/>
        <end position="347"/>
    </location>
</feature>